<dbReference type="PANTHER" id="PTHR13483:SF11">
    <property type="entry name" value="ZINC FINGER HIT DOMAIN-CONTAINING PROTEIN 3"/>
    <property type="match status" value="1"/>
</dbReference>
<dbReference type="Pfam" id="PF18268">
    <property type="entry name" value="Hit1_C"/>
    <property type="match status" value="1"/>
</dbReference>
<evidence type="ECO:0000313" key="7">
    <source>
        <dbReference type="EMBL" id="QLG74138.1"/>
    </source>
</evidence>
<dbReference type="RefSeq" id="XP_037145863.1">
    <property type="nucleotide sequence ID" value="XM_037289968.1"/>
</dbReference>
<protein>
    <recommendedName>
        <fullName evidence="6">HIT-type domain-containing protein</fullName>
    </recommendedName>
</protein>
<dbReference type="GO" id="GO:0005634">
    <property type="term" value="C:nucleus"/>
    <property type="evidence" value="ECO:0007669"/>
    <property type="project" value="TreeGrafter"/>
</dbReference>
<dbReference type="GO" id="GO:0070761">
    <property type="term" value="C:pre-snoRNP complex"/>
    <property type="evidence" value="ECO:0007669"/>
    <property type="project" value="TreeGrafter"/>
</dbReference>
<feature type="domain" description="HIT-type" evidence="6">
    <location>
        <begin position="6"/>
        <end position="42"/>
    </location>
</feature>
<evidence type="ECO:0000256" key="1">
    <source>
        <dbReference type="ARBA" id="ARBA00022723"/>
    </source>
</evidence>
<dbReference type="PROSITE" id="PS51083">
    <property type="entry name" value="ZF_HIT"/>
    <property type="match status" value="1"/>
</dbReference>
<dbReference type="Proteomes" id="UP000509704">
    <property type="component" value="Chromosome 7"/>
</dbReference>
<gene>
    <name evidence="7" type="ORF">HG535_0G00230</name>
</gene>
<dbReference type="CDD" id="cd23024">
    <property type="entry name" value="zf-HIT_ZNHIT2-3"/>
    <property type="match status" value="1"/>
</dbReference>
<dbReference type="Pfam" id="PF04438">
    <property type="entry name" value="zf-HIT"/>
    <property type="match status" value="1"/>
</dbReference>
<dbReference type="Gene3D" id="3.30.60.190">
    <property type="match status" value="1"/>
</dbReference>
<dbReference type="GO" id="GO:0008270">
    <property type="term" value="F:zinc ion binding"/>
    <property type="evidence" value="ECO:0007669"/>
    <property type="project" value="UniProtKB-UniRule"/>
</dbReference>
<keyword evidence="2 4" id="KW-0863">Zinc-finger</keyword>
<evidence type="ECO:0000256" key="4">
    <source>
        <dbReference type="PROSITE-ProRule" id="PRU00453"/>
    </source>
</evidence>
<dbReference type="SUPFAM" id="SSF144232">
    <property type="entry name" value="HIT/MYND zinc finger-like"/>
    <property type="match status" value="1"/>
</dbReference>
<dbReference type="InterPro" id="IPR051639">
    <property type="entry name" value="BCD1"/>
</dbReference>
<dbReference type="OrthoDB" id="18412at2759"/>
<reference evidence="7 8" key="1">
    <citation type="submission" date="2020-07" db="EMBL/GenBank/DDBJ databases">
        <title>The yeast mating-type switching endonuclease HO is a domesticated member of an unorthodox homing genetic element family.</title>
        <authorList>
            <person name="Coughlan A.Y."/>
            <person name="Lombardi L."/>
            <person name="Braun-Galleani S."/>
            <person name="Martos A.R."/>
            <person name="Galeote V."/>
            <person name="Bigey F."/>
            <person name="Dequin S."/>
            <person name="Byrne K.P."/>
            <person name="Wolfe K.H."/>
        </authorList>
    </citation>
    <scope>NUCLEOTIDE SEQUENCE [LARGE SCALE GENOMIC DNA]</scope>
    <source>
        <strain evidence="7 8">NRRL Y-6702</strain>
    </source>
</reference>
<dbReference type="Gene3D" id="1.20.1440.260">
    <property type="match status" value="1"/>
</dbReference>
<dbReference type="InterPro" id="IPR007529">
    <property type="entry name" value="Znf_HIT"/>
</dbReference>
<dbReference type="InterPro" id="IPR040722">
    <property type="entry name" value="Hit1_C"/>
</dbReference>
<dbReference type="AlphaFoldDB" id="A0A7H9B5Y9"/>
<name>A0A7H9B5Y9_ZYGMR</name>
<evidence type="ECO:0000313" key="8">
    <source>
        <dbReference type="Proteomes" id="UP000509704"/>
    </source>
</evidence>
<organism evidence="7 8">
    <name type="scientific">Zygotorulaspora mrakii</name>
    <name type="common">Zygosaccharomyces mrakii</name>
    <dbReference type="NCBI Taxonomy" id="42260"/>
    <lineage>
        <taxon>Eukaryota</taxon>
        <taxon>Fungi</taxon>
        <taxon>Dikarya</taxon>
        <taxon>Ascomycota</taxon>
        <taxon>Saccharomycotina</taxon>
        <taxon>Saccharomycetes</taxon>
        <taxon>Saccharomycetales</taxon>
        <taxon>Saccharomycetaceae</taxon>
        <taxon>Zygotorulaspora</taxon>
    </lineage>
</organism>
<keyword evidence="3" id="KW-0862">Zinc</keyword>
<dbReference type="PANTHER" id="PTHR13483">
    <property type="entry name" value="BOX C_D SNORNA PROTEIN 1-RELATED"/>
    <property type="match status" value="1"/>
</dbReference>
<accession>A0A7H9B5Y9</accession>
<sequence>MANEKCGICLDNVAKYKCPKCEVRYCSLACYKDLQKHKDPDMEETSLPVVSEKPVTSEFPTDEGTHDKNTLPLATASLDRIYEESPELKELLGYNTVKFHLAKVCRILATDVADTGDSCMNMSSDMSRQLAIDYLNTLRYGGIHYNEAIEEFCQIYLSKVEEGI</sequence>
<feature type="region of interest" description="Disordered" evidence="5">
    <location>
        <begin position="42"/>
        <end position="67"/>
    </location>
</feature>
<keyword evidence="1" id="KW-0479">Metal-binding</keyword>
<dbReference type="GO" id="GO:0048254">
    <property type="term" value="P:snoRNA localization"/>
    <property type="evidence" value="ECO:0007669"/>
    <property type="project" value="TreeGrafter"/>
</dbReference>
<evidence type="ECO:0000256" key="2">
    <source>
        <dbReference type="ARBA" id="ARBA00022771"/>
    </source>
</evidence>
<dbReference type="KEGG" id="zmk:HG535_0G00230"/>
<dbReference type="GeneID" id="59237921"/>
<proteinExistence type="predicted"/>
<evidence type="ECO:0000256" key="3">
    <source>
        <dbReference type="ARBA" id="ARBA00022833"/>
    </source>
</evidence>
<evidence type="ECO:0000256" key="5">
    <source>
        <dbReference type="SAM" id="MobiDB-lite"/>
    </source>
</evidence>
<keyword evidence="8" id="KW-1185">Reference proteome</keyword>
<evidence type="ECO:0000259" key="6">
    <source>
        <dbReference type="PROSITE" id="PS51083"/>
    </source>
</evidence>
<dbReference type="GO" id="GO:0000492">
    <property type="term" value="P:box C/D snoRNP assembly"/>
    <property type="evidence" value="ECO:0007669"/>
    <property type="project" value="TreeGrafter"/>
</dbReference>
<dbReference type="EMBL" id="CP058610">
    <property type="protein sequence ID" value="QLG74138.1"/>
    <property type="molecule type" value="Genomic_DNA"/>
</dbReference>
<dbReference type="GO" id="GO:0000463">
    <property type="term" value="P:maturation of LSU-rRNA from tricistronic rRNA transcript (SSU-rRNA, 5.8S rRNA, LSU-rRNA)"/>
    <property type="evidence" value="ECO:0007669"/>
    <property type="project" value="TreeGrafter"/>
</dbReference>